<dbReference type="InterPro" id="IPR000719">
    <property type="entry name" value="Prot_kinase_dom"/>
</dbReference>
<protein>
    <submittedName>
        <fullName evidence="2">Protein kinase-2</fullName>
    </submittedName>
</protein>
<keyword evidence="2" id="KW-0418">Kinase</keyword>
<evidence type="ECO:0000259" key="1">
    <source>
        <dbReference type="PROSITE" id="PS50011"/>
    </source>
</evidence>
<accession>E0CW93</accession>
<keyword evidence="2" id="KW-0808">Transferase</keyword>
<dbReference type="SUPFAM" id="SSF56112">
    <property type="entry name" value="Protein kinase-like (PK-like)"/>
    <property type="match status" value="1"/>
</dbReference>
<organism evidence="2">
    <name type="scientific">Oryza coarctata</name>
    <name type="common">Wild rice</name>
    <name type="synonym">Porteresia coarctata</name>
    <dbReference type="NCBI Taxonomy" id="77588"/>
    <lineage>
        <taxon>Eukaryota</taxon>
        <taxon>Viridiplantae</taxon>
        <taxon>Streptophyta</taxon>
        <taxon>Embryophyta</taxon>
        <taxon>Tracheophyta</taxon>
        <taxon>Spermatophyta</taxon>
        <taxon>Magnoliopsida</taxon>
        <taxon>Liliopsida</taxon>
        <taxon>Poales</taxon>
        <taxon>Poaceae</taxon>
        <taxon>BOP clade</taxon>
        <taxon>Oryzoideae</taxon>
        <taxon>Oryzeae</taxon>
        <taxon>Oryzinae</taxon>
        <taxon>Oryza</taxon>
    </lineage>
</organism>
<dbReference type="EMBL" id="GQ203300">
    <property type="protein sequence ID" value="ACS49627.1"/>
    <property type="molecule type" value="Genomic_DNA"/>
</dbReference>
<dbReference type="InterPro" id="IPR011009">
    <property type="entry name" value="Kinase-like_dom_sf"/>
</dbReference>
<dbReference type="AlphaFoldDB" id="E0CW93"/>
<sequence length="257" mass="29896">MDPTLMGLTFRTLEEITDGFSEERKLGQGAYLTVCKGEHKNGDETAVKMLHNDTLGFDDKQFENEFQNLMSLEHPNIVRLVAYCYETQHKHVEYKVRGNWTTRLQATRHGSTFEAYRHQVKTCTEIALKYMEIDRYKRPNIFDIIHKINEKETMIGKLINIVTGMCFLNKESRAKCFKRLASRLNLNDIQENQEADQHNCSCFKEKLEDHDVHQIIIPMEQPDYPIDVHPLKPWILTCNVLGSVDILNYDTQVSSLG</sequence>
<dbReference type="PROSITE" id="PS50011">
    <property type="entry name" value="PROTEIN_KINASE_DOM"/>
    <property type="match status" value="1"/>
</dbReference>
<dbReference type="PANTHER" id="PTHR45707:SF76">
    <property type="entry name" value="PROTEIN KINASE DOMAIN-CONTAINING PROTEIN"/>
    <property type="match status" value="1"/>
</dbReference>
<evidence type="ECO:0000313" key="2">
    <source>
        <dbReference type="EMBL" id="ACS49627.1"/>
    </source>
</evidence>
<reference evidence="2" key="2">
    <citation type="journal article" date="2010" name="Plant J.">
        <title>Spatio-temporal patterns of genome evolution in allotetraploid species of the genus Oryza.</title>
        <authorList>
            <person name="Ammiraju J.S."/>
            <person name="Fan C."/>
            <person name="Yu Y."/>
            <person name="Song X."/>
            <person name="Cranston K.A."/>
            <person name="Pontaroli A.C."/>
            <person name="Lu F."/>
            <person name="Sanyal A."/>
            <person name="Jiang N."/>
            <person name="Rambo T."/>
            <person name="Currie J."/>
            <person name="Collura K."/>
            <person name="Talag J."/>
            <person name="Bennetzen J.L."/>
            <person name="Chen M."/>
            <person name="Jackson S."/>
            <person name="Wing R.A."/>
        </authorList>
    </citation>
    <scope>NUCLEOTIDE SEQUENCE</scope>
</reference>
<dbReference type="GO" id="GO:0005524">
    <property type="term" value="F:ATP binding"/>
    <property type="evidence" value="ECO:0007669"/>
    <property type="project" value="InterPro"/>
</dbReference>
<dbReference type="FunFam" id="3.30.200.20:FF:000465">
    <property type="entry name" value="Cysteine-rich receptor-like protein kinase 6"/>
    <property type="match status" value="1"/>
</dbReference>
<dbReference type="Pfam" id="PF07714">
    <property type="entry name" value="PK_Tyr_Ser-Thr"/>
    <property type="match status" value="1"/>
</dbReference>
<dbReference type="InterPro" id="IPR001245">
    <property type="entry name" value="Ser-Thr/Tyr_kinase_cat_dom"/>
</dbReference>
<name>E0CW93_ORYCO</name>
<dbReference type="PANTHER" id="PTHR45707">
    <property type="entry name" value="C2 CALCIUM/LIPID-BINDING PLANT PHOSPHORIBOSYLTRANSFERASE FAMILY PROTEIN"/>
    <property type="match status" value="1"/>
</dbReference>
<proteinExistence type="predicted"/>
<gene>
    <name evidence="2" type="ORF">OC_Ba133A18.3</name>
</gene>
<feature type="domain" description="Protein kinase" evidence="1">
    <location>
        <begin position="20"/>
        <end position="257"/>
    </location>
</feature>
<dbReference type="GO" id="GO:0004713">
    <property type="term" value="F:protein tyrosine kinase activity"/>
    <property type="evidence" value="ECO:0007669"/>
    <property type="project" value="InterPro"/>
</dbReference>
<dbReference type="SMART" id="SM00219">
    <property type="entry name" value="TyrKc"/>
    <property type="match status" value="1"/>
</dbReference>
<dbReference type="InterPro" id="IPR020635">
    <property type="entry name" value="Tyr_kinase_cat_dom"/>
</dbReference>
<dbReference type="Gene3D" id="3.30.200.20">
    <property type="entry name" value="Phosphorylase Kinase, domain 1"/>
    <property type="match status" value="1"/>
</dbReference>
<reference evidence="2" key="1">
    <citation type="submission" date="2009-05" db="EMBL/GenBank/DDBJ databases">
        <authorList>
            <person name="Ammiraju J.S.S."/>
            <person name="Lu F."/>
            <person name="Sanyal A."/>
            <person name="Song X."/>
            <person name="Jiang N."/>
            <person name="Pontaroli A.C."/>
            <person name="Rambo T."/>
            <person name="Currie J."/>
            <person name="Kollura K."/>
            <person name="Talag J."/>
            <person name="Fan C."/>
            <person name="Goicoechea J.L."/>
            <person name="Zuccolo A."/>
            <person name="Bennetzen J.L."/>
            <person name="Chen M."/>
            <person name="Jackson S."/>
            <person name="Wing R.A."/>
        </authorList>
    </citation>
    <scope>NUCLEOTIDE SEQUENCE</scope>
</reference>